<dbReference type="EMBL" id="CP043839">
    <property type="protein sequence ID" value="WOF13635.1"/>
    <property type="molecule type" value="Genomic_DNA"/>
</dbReference>
<dbReference type="RefSeq" id="WP_140402571.1">
    <property type="nucleotide sequence ID" value="NZ_BMPA01000012.1"/>
</dbReference>
<name>A0ABZ0FYV5_9BACT</name>
<evidence type="ECO:0000313" key="1">
    <source>
        <dbReference type="EMBL" id="WOF13635.1"/>
    </source>
</evidence>
<dbReference type="GeneID" id="86892792"/>
<dbReference type="Proteomes" id="UP001302374">
    <property type="component" value="Chromosome"/>
</dbReference>
<gene>
    <name evidence="1" type="ORF">F1644_15815</name>
</gene>
<protein>
    <submittedName>
        <fullName evidence="1">Uncharacterized protein</fullName>
    </submittedName>
</protein>
<accession>A0ABZ0FYV5</accession>
<reference evidence="1 2" key="1">
    <citation type="submission" date="2019-09" db="EMBL/GenBank/DDBJ databases">
        <title>Butyricimonas paravirosa DSM 105722 (=214-4 = JCM 18677 = CCUG 65563).</title>
        <authorList>
            <person name="Le Roy T."/>
            <person name="Cani P.D."/>
        </authorList>
    </citation>
    <scope>NUCLEOTIDE SEQUENCE [LARGE SCALE GENOMIC DNA]</scope>
    <source>
        <strain evidence="1 2">DSM 105722</strain>
    </source>
</reference>
<sequence length="133" mass="16010">MEWGKKGAWRLCFIGRGLQVVEDEWRLFHERMDNPARFLKNKEKKVLVYWKTENVQTKVMELLIGFEALEEFYSPTGKLLEFCELVAIAEQVLGIQIKNYRQLKSRVLKRYKEETVLDQLERLIEKLRVQVYK</sequence>
<proteinExistence type="predicted"/>
<organism evidence="1 2">
    <name type="scientific">Butyricimonas paravirosa</name>
    <dbReference type="NCBI Taxonomy" id="1472417"/>
    <lineage>
        <taxon>Bacteria</taxon>
        <taxon>Pseudomonadati</taxon>
        <taxon>Bacteroidota</taxon>
        <taxon>Bacteroidia</taxon>
        <taxon>Bacteroidales</taxon>
        <taxon>Odoribacteraceae</taxon>
        <taxon>Butyricimonas</taxon>
    </lineage>
</organism>
<keyword evidence="2" id="KW-1185">Reference proteome</keyword>
<evidence type="ECO:0000313" key="2">
    <source>
        <dbReference type="Proteomes" id="UP001302374"/>
    </source>
</evidence>